<evidence type="ECO:0000256" key="5">
    <source>
        <dbReference type="ARBA" id="ARBA00022741"/>
    </source>
</evidence>
<reference evidence="15" key="1">
    <citation type="journal article" date="2018" name="Nat. Microbiol.">
        <title>Leveraging single-cell genomics to expand the fungal tree of life.</title>
        <authorList>
            <person name="Ahrendt S.R."/>
            <person name="Quandt C.A."/>
            <person name="Ciobanu D."/>
            <person name="Clum A."/>
            <person name="Salamov A."/>
            <person name="Andreopoulos B."/>
            <person name="Cheng J.F."/>
            <person name="Woyke T."/>
            <person name="Pelin A."/>
            <person name="Henrissat B."/>
            <person name="Reynolds N.K."/>
            <person name="Benny G.L."/>
            <person name="Smith M.E."/>
            <person name="James T.Y."/>
            <person name="Grigoriev I.V."/>
        </authorList>
    </citation>
    <scope>NUCLEOTIDE SEQUENCE [LARGE SCALE GENOMIC DNA]</scope>
    <source>
        <strain evidence="15">Benny S71-1</strain>
    </source>
</reference>
<dbReference type="Pfam" id="PF00349">
    <property type="entry name" value="Hexokinase_1"/>
    <property type="match status" value="1"/>
</dbReference>
<dbReference type="EMBL" id="KZ989409">
    <property type="protein sequence ID" value="RKP26495.1"/>
    <property type="molecule type" value="Genomic_DNA"/>
</dbReference>
<gene>
    <name evidence="14" type="ORF">SYNPS1DRAFT_21755</name>
</gene>
<evidence type="ECO:0000256" key="2">
    <source>
        <dbReference type="ARBA" id="ARBA00005028"/>
    </source>
</evidence>
<comment type="similarity">
    <text evidence="3 11">Belongs to the hexokinase family.</text>
</comment>
<dbReference type="CDD" id="cd24018">
    <property type="entry name" value="ASKHA_NBD_HK_fungi"/>
    <property type="match status" value="1"/>
</dbReference>
<proteinExistence type="inferred from homology"/>
<dbReference type="EC" id="2.7.1.-" evidence="11"/>
<feature type="domain" description="Hexokinase C-terminal" evidence="13">
    <location>
        <begin position="232"/>
        <end position="470"/>
    </location>
</feature>
<dbReference type="GO" id="GO:0006006">
    <property type="term" value="P:glucose metabolic process"/>
    <property type="evidence" value="ECO:0007669"/>
    <property type="project" value="TreeGrafter"/>
</dbReference>
<dbReference type="Gene3D" id="3.40.367.20">
    <property type="match status" value="1"/>
</dbReference>
<evidence type="ECO:0000256" key="8">
    <source>
        <dbReference type="ARBA" id="ARBA00023152"/>
    </source>
</evidence>
<keyword evidence="15" id="KW-1185">Reference proteome</keyword>
<dbReference type="InterPro" id="IPR043129">
    <property type="entry name" value="ATPase_NBD"/>
</dbReference>
<dbReference type="GO" id="GO:0004340">
    <property type="term" value="F:glucokinase activity"/>
    <property type="evidence" value="ECO:0007669"/>
    <property type="project" value="TreeGrafter"/>
</dbReference>
<dbReference type="PANTHER" id="PTHR19443">
    <property type="entry name" value="HEXOKINASE"/>
    <property type="match status" value="1"/>
</dbReference>
<dbReference type="PROSITE" id="PS00378">
    <property type="entry name" value="HEXOKINASE_1"/>
    <property type="match status" value="1"/>
</dbReference>
<dbReference type="Proteomes" id="UP000278143">
    <property type="component" value="Unassembled WGS sequence"/>
</dbReference>
<keyword evidence="7 11" id="KW-0067">ATP-binding</keyword>
<evidence type="ECO:0000313" key="15">
    <source>
        <dbReference type="Proteomes" id="UP000278143"/>
    </source>
</evidence>
<evidence type="ECO:0000256" key="4">
    <source>
        <dbReference type="ARBA" id="ARBA00022679"/>
    </source>
</evidence>
<name>A0A4P9Z2A9_9FUNG</name>
<dbReference type="GO" id="GO:0005536">
    <property type="term" value="F:D-glucose binding"/>
    <property type="evidence" value="ECO:0007669"/>
    <property type="project" value="InterPro"/>
</dbReference>
<dbReference type="PRINTS" id="PR00475">
    <property type="entry name" value="HEXOKINASE"/>
</dbReference>
<keyword evidence="6 11" id="KW-0418">Kinase</keyword>
<dbReference type="GO" id="GO:0005739">
    <property type="term" value="C:mitochondrion"/>
    <property type="evidence" value="ECO:0007669"/>
    <property type="project" value="TreeGrafter"/>
</dbReference>
<dbReference type="GO" id="GO:0005524">
    <property type="term" value="F:ATP binding"/>
    <property type="evidence" value="ECO:0007669"/>
    <property type="project" value="UniProtKB-UniRule"/>
</dbReference>
<evidence type="ECO:0000259" key="12">
    <source>
        <dbReference type="Pfam" id="PF00349"/>
    </source>
</evidence>
<comment type="pathway">
    <text evidence="2">Carbohydrate metabolism; hexose metabolism.</text>
</comment>
<dbReference type="Pfam" id="PF03727">
    <property type="entry name" value="Hexokinase_2"/>
    <property type="match status" value="1"/>
</dbReference>
<comment type="catalytic activity">
    <reaction evidence="10">
        <text>D-fructose + ATP = D-fructose 6-phosphate + ADP + H(+)</text>
        <dbReference type="Rhea" id="RHEA:16125"/>
        <dbReference type="ChEBI" id="CHEBI:15378"/>
        <dbReference type="ChEBI" id="CHEBI:30616"/>
        <dbReference type="ChEBI" id="CHEBI:37721"/>
        <dbReference type="ChEBI" id="CHEBI:61527"/>
        <dbReference type="ChEBI" id="CHEBI:456216"/>
        <dbReference type="EC" id="2.7.1.1"/>
    </reaction>
    <physiologicalReaction direction="left-to-right" evidence="10">
        <dbReference type="Rhea" id="RHEA:16126"/>
    </physiologicalReaction>
</comment>
<keyword evidence="5 11" id="KW-0547">Nucleotide-binding</keyword>
<evidence type="ECO:0000256" key="9">
    <source>
        <dbReference type="ARBA" id="ARBA00044613"/>
    </source>
</evidence>
<evidence type="ECO:0000256" key="10">
    <source>
        <dbReference type="ARBA" id="ARBA00047905"/>
    </source>
</evidence>
<dbReference type="Gene3D" id="3.30.420.40">
    <property type="match status" value="1"/>
</dbReference>
<evidence type="ECO:0000256" key="1">
    <source>
        <dbReference type="ARBA" id="ARBA00004888"/>
    </source>
</evidence>
<dbReference type="GO" id="GO:0006096">
    <property type="term" value="P:glycolytic process"/>
    <property type="evidence" value="ECO:0007669"/>
    <property type="project" value="UniProtKB-UniPathway"/>
</dbReference>
<dbReference type="InterPro" id="IPR022673">
    <property type="entry name" value="Hexokinase_C"/>
</dbReference>
<dbReference type="AlphaFoldDB" id="A0A4P9Z2A9"/>
<dbReference type="SUPFAM" id="SSF53067">
    <property type="entry name" value="Actin-like ATPase domain"/>
    <property type="match status" value="2"/>
</dbReference>
<dbReference type="PROSITE" id="PS51748">
    <property type="entry name" value="HEXOKINASE_2"/>
    <property type="match status" value="1"/>
</dbReference>
<dbReference type="InterPro" id="IPR001312">
    <property type="entry name" value="Hexokinase"/>
</dbReference>
<evidence type="ECO:0000259" key="13">
    <source>
        <dbReference type="Pfam" id="PF03727"/>
    </source>
</evidence>
<dbReference type="PANTHER" id="PTHR19443:SF16">
    <property type="entry name" value="HEXOKINASE TYPE 1-RELATED"/>
    <property type="match status" value="1"/>
</dbReference>
<evidence type="ECO:0000256" key="7">
    <source>
        <dbReference type="ARBA" id="ARBA00022840"/>
    </source>
</evidence>
<dbReference type="GO" id="GO:0001678">
    <property type="term" value="P:intracellular glucose homeostasis"/>
    <property type="evidence" value="ECO:0007669"/>
    <property type="project" value="InterPro"/>
</dbReference>
<comment type="catalytic activity">
    <reaction evidence="9">
        <text>a D-hexose + ATP = a D-hexose 6-phosphate + ADP + H(+)</text>
        <dbReference type="Rhea" id="RHEA:22740"/>
        <dbReference type="ChEBI" id="CHEBI:4194"/>
        <dbReference type="ChEBI" id="CHEBI:15378"/>
        <dbReference type="ChEBI" id="CHEBI:30616"/>
        <dbReference type="ChEBI" id="CHEBI:229467"/>
        <dbReference type="ChEBI" id="CHEBI:456216"/>
        <dbReference type="EC" id="2.7.1.1"/>
    </reaction>
    <physiologicalReaction direction="left-to-right" evidence="9">
        <dbReference type="Rhea" id="RHEA:22741"/>
    </physiologicalReaction>
</comment>
<evidence type="ECO:0000313" key="14">
    <source>
        <dbReference type="EMBL" id="RKP26495.1"/>
    </source>
</evidence>
<accession>A0A4P9Z2A9</accession>
<evidence type="ECO:0000256" key="6">
    <source>
        <dbReference type="ARBA" id="ARBA00022777"/>
    </source>
</evidence>
<organism evidence="14 15">
    <name type="scientific">Syncephalis pseudoplumigaleata</name>
    <dbReference type="NCBI Taxonomy" id="1712513"/>
    <lineage>
        <taxon>Eukaryota</taxon>
        <taxon>Fungi</taxon>
        <taxon>Fungi incertae sedis</taxon>
        <taxon>Zoopagomycota</taxon>
        <taxon>Zoopagomycotina</taxon>
        <taxon>Zoopagomycetes</taxon>
        <taxon>Zoopagales</taxon>
        <taxon>Piptocephalidaceae</taxon>
        <taxon>Syncephalis</taxon>
    </lineage>
</organism>
<feature type="domain" description="Hexokinase N-terminal" evidence="12">
    <location>
        <begin position="28"/>
        <end position="225"/>
    </location>
</feature>
<dbReference type="InterPro" id="IPR019807">
    <property type="entry name" value="Hexokinase_BS"/>
</dbReference>
<protein>
    <recommendedName>
        <fullName evidence="11">Phosphotransferase</fullName>
        <ecNumber evidence="11">2.7.1.-</ecNumber>
    </recommendedName>
</protein>
<keyword evidence="4 11" id="KW-0808">Transferase</keyword>
<evidence type="ECO:0000256" key="11">
    <source>
        <dbReference type="RuleBase" id="RU362007"/>
    </source>
</evidence>
<dbReference type="GO" id="GO:0005829">
    <property type="term" value="C:cytosol"/>
    <property type="evidence" value="ECO:0007669"/>
    <property type="project" value="TreeGrafter"/>
</dbReference>
<dbReference type="GO" id="GO:0008865">
    <property type="term" value="F:fructokinase activity"/>
    <property type="evidence" value="ECO:0007669"/>
    <property type="project" value="TreeGrafter"/>
</dbReference>
<evidence type="ECO:0000256" key="3">
    <source>
        <dbReference type="ARBA" id="ARBA00009225"/>
    </source>
</evidence>
<dbReference type="OrthoDB" id="419537at2759"/>
<dbReference type="InterPro" id="IPR022672">
    <property type="entry name" value="Hexokinase_N"/>
</dbReference>
<comment type="pathway">
    <text evidence="1">Carbohydrate degradation; glycolysis; D-glyceraldehyde 3-phosphate and glycerone phosphate from D-glucose: step 1/4.</text>
</comment>
<keyword evidence="8 11" id="KW-0324">Glycolysis</keyword>
<dbReference type="UniPathway" id="UPA00109">
    <property type="reaction ID" value="UER00180"/>
</dbReference>
<sequence length="477" mass="52200">MPISCDTRPFEATALAASLLSEKQRAHLDQIAQAFTVDDAQLDGIFAAMSAAMNDGLAAYGSTIAMIPTHVVGRISGQETGTYLALDLGGTHLRICAVHLRGGGEIDMSSRKFTVPDTHKINATGRPLFDYMAECIRQFVEQEASLPALSPGQAYSLGFTFSYPVHQTAVDRGTLLTWTKGFNLPDVVGRDVAQLLQAALARYGLPVKVAALTNDTVACLLAQAYRNPTAQVGLIVGTGNNAAYYEKIGSIGKLHEPNNPQEMIINTEWGAFDTERRVLPRTMFDARIDRLSPHPFKQQFEKMIGGQYLGELLRQVILDFIDRRLLFDGKSSGDFNQELTLHTEYLALMEADTTPERTQVQNVLEAIMGLPAGKTTLGERMLVQRLCQLISTRSARLCATALAALVSKRPDKLDSLEQLSIGVDGSLFERYPRYADHMAAVLHHHLKLSHKVSLSLIKDGSVIGAALATLLAEKHRQ</sequence>